<gene>
    <name evidence="1" type="ORF">GTP90_31805</name>
</gene>
<dbReference type="RefSeq" id="WP_161087263.1">
    <property type="nucleotide sequence ID" value="NZ_WWCX01000120.1"/>
</dbReference>
<dbReference type="Proteomes" id="UP000447355">
    <property type="component" value="Unassembled WGS sequence"/>
</dbReference>
<dbReference type="AlphaFoldDB" id="A0A845H156"/>
<evidence type="ECO:0000313" key="2">
    <source>
        <dbReference type="Proteomes" id="UP000447355"/>
    </source>
</evidence>
<proteinExistence type="predicted"/>
<comment type="caution">
    <text evidence="1">The sequence shown here is derived from an EMBL/GenBank/DDBJ whole genome shotgun (WGS) entry which is preliminary data.</text>
</comment>
<evidence type="ECO:0000313" key="1">
    <source>
        <dbReference type="EMBL" id="MYM98439.1"/>
    </source>
</evidence>
<name>A0A845H156_9BURK</name>
<reference evidence="1" key="1">
    <citation type="submission" date="2019-12" db="EMBL/GenBank/DDBJ databases">
        <title>Novel species isolated from a subtropical stream in China.</title>
        <authorList>
            <person name="Lu H."/>
        </authorList>
    </citation>
    <scope>NUCLEOTIDE SEQUENCE [LARGE SCALE GENOMIC DNA]</scope>
    <source>
        <strain evidence="1">FT81W</strain>
    </source>
</reference>
<dbReference type="EMBL" id="WWCX01000120">
    <property type="protein sequence ID" value="MYM98439.1"/>
    <property type="molecule type" value="Genomic_DNA"/>
</dbReference>
<sequence length="867" mass="94740">MNSQPCTSQSGAQCSDDLRRALVRAGGQLAGLDYVEVYPDGLTLCVRFFGQPPAGLDRENLLIEGGERITGIQVTDAEFEQHEDGDVCLRVSVDRTGDFSSYCLCLVEPERQTSRCSDDPLPAPVPRLRPVPAGIDPRYACATFSFRIDCPSDLDCLAPPCAPPPAAPTPAIDYLARDFNSFRRLLLDRMSSVMPDWRERHLPDLGVTAIEVLAYIADQFSYTLDAVATEAYLGTARRRISVRRHARLLDYRMHEGCNARAWLTVETSEDIALRLSDLVFAAPPPQQQVVVPGLKSWQELQRIDQATLFQAIDLGGDGQLHLRVAHNEIHFYTWHNQGCCLPAGATNATLRDSDQAASNAEPRRTLHLAAGDVLILEEIRSGVTGSGADADPARRHAVRLTSVAELHDPLDGTLLLDIEWDRADALPWMLCLSARTAAPDCRWVECAVARGNVALVDHGIDIERSDDAWVVGEESSQGCCACDGMAADITTTPSPFNPTLARNGLTWSTPAPPEPTPATAMLTQDPRQALPQLWLDRGWAAAPDSNQIVWEDSYSWRAVPDLLASERDDQVFVTEVDDEGYAHLRFGSGDDGRMPPAHSRFRARYRVGNGAAGNVGHDTIVWIAIRNGLLSGVELGPRNPMPATGGREPEQVADVKQYAPRAYGRVLERAVAAADYAEIAANDARIQGAYAELVWTGSWYEAAVALDRYASADDAPMLEAQTRQRLQMVRRIGHELRLLPALRVPLRIEMDICVVPGAIRAEVKRALTDALSNRRLADGKLGLFHADRLQFGQDIRASVLVALAQQTEGVAHVTMLKFARADAAPADAQRTLADGLLPIAADEIAQLDGNPDFPERGTLTLNVRGGR</sequence>
<organism evidence="1 2">
    <name type="scientific">Duganella vulcania</name>
    <dbReference type="NCBI Taxonomy" id="2692166"/>
    <lineage>
        <taxon>Bacteria</taxon>
        <taxon>Pseudomonadati</taxon>
        <taxon>Pseudomonadota</taxon>
        <taxon>Betaproteobacteria</taxon>
        <taxon>Burkholderiales</taxon>
        <taxon>Oxalobacteraceae</taxon>
        <taxon>Telluria group</taxon>
        <taxon>Duganella</taxon>
    </lineage>
</organism>
<protein>
    <submittedName>
        <fullName evidence="1">Putative baseplate assembly protein</fullName>
    </submittedName>
</protein>
<accession>A0A845H156</accession>